<protein>
    <submittedName>
        <fullName evidence="2">Uncharacterized protein</fullName>
    </submittedName>
</protein>
<feature type="region of interest" description="Disordered" evidence="1">
    <location>
        <begin position="138"/>
        <end position="158"/>
    </location>
</feature>
<organism evidence="2 3">
    <name type="scientific">Caerostris darwini</name>
    <dbReference type="NCBI Taxonomy" id="1538125"/>
    <lineage>
        <taxon>Eukaryota</taxon>
        <taxon>Metazoa</taxon>
        <taxon>Ecdysozoa</taxon>
        <taxon>Arthropoda</taxon>
        <taxon>Chelicerata</taxon>
        <taxon>Arachnida</taxon>
        <taxon>Araneae</taxon>
        <taxon>Araneomorphae</taxon>
        <taxon>Entelegynae</taxon>
        <taxon>Araneoidea</taxon>
        <taxon>Araneidae</taxon>
        <taxon>Caerostris</taxon>
    </lineage>
</organism>
<comment type="caution">
    <text evidence="2">The sequence shown here is derived from an EMBL/GenBank/DDBJ whole genome shotgun (WGS) entry which is preliminary data.</text>
</comment>
<accession>A0AAV4W7T5</accession>
<sequence length="172" mass="19256">MSSGLIGDKCSLLSPSPILIYPSHPVRKSSTPRFKSVISLNSIPSHLPTPPPTQPPQPLLCWKTNFISRQQTPYFVFAGRRFSLYANPKPYLRALHSVHGYCLLQPPFLLEGGGMGVEREFEDGTIFSLSPLKRMQHKRDSELNDRGKEASKANLLARPTPYSIPLSQSLRE</sequence>
<proteinExistence type="predicted"/>
<dbReference type="Proteomes" id="UP001054837">
    <property type="component" value="Unassembled WGS sequence"/>
</dbReference>
<keyword evidence="3" id="KW-1185">Reference proteome</keyword>
<name>A0AAV4W7T5_9ARAC</name>
<dbReference type="EMBL" id="BPLQ01014217">
    <property type="protein sequence ID" value="GIY78264.1"/>
    <property type="molecule type" value="Genomic_DNA"/>
</dbReference>
<reference evidence="2 3" key="1">
    <citation type="submission" date="2021-06" db="EMBL/GenBank/DDBJ databases">
        <title>Caerostris darwini draft genome.</title>
        <authorList>
            <person name="Kono N."/>
            <person name="Arakawa K."/>
        </authorList>
    </citation>
    <scope>NUCLEOTIDE SEQUENCE [LARGE SCALE GENOMIC DNA]</scope>
</reference>
<gene>
    <name evidence="2" type="ORF">CDAR_223371</name>
</gene>
<evidence type="ECO:0000313" key="3">
    <source>
        <dbReference type="Proteomes" id="UP001054837"/>
    </source>
</evidence>
<evidence type="ECO:0000256" key="1">
    <source>
        <dbReference type="SAM" id="MobiDB-lite"/>
    </source>
</evidence>
<feature type="compositionally biased region" description="Basic and acidic residues" evidence="1">
    <location>
        <begin position="138"/>
        <end position="151"/>
    </location>
</feature>
<dbReference type="AlphaFoldDB" id="A0AAV4W7T5"/>
<evidence type="ECO:0000313" key="2">
    <source>
        <dbReference type="EMBL" id="GIY78264.1"/>
    </source>
</evidence>